<dbReference type="InterPro" id="IPR041527">
    <property type="entry name" value="YhcG_N"/>
</dbReference>
<proteinExistence type="predicted"/>
<dbReference type="Proteomes" id="UP000813876">
    <property type="component" value="Unassembled WGS sequence"/>
</dbReference>
<reference evidence="2" key="1">
    <citation type="submission" date="2019-11" db="EMBL/GenBank/DDBJ databases">
        <title>Comparative genomics of photobacteria reveal adaptation to distinct habitats.</title>
        <authorList>
            <person name="Fuertes-Perez S."/>
            <person name="Hilgarth M."/>
            <person name="Vogel R.F."/>
        </authorList>
    </citation>
    <scope>NUCLEOTIDE SEQUENCE</scope>
    <source>
        <strain evidence="2">TMW2.2145</strain>
    </source>
</reference>
<organism evidence="2 3">
    <name type="scientific">Photobacterium phosphoreum</name>
    <dbReference type="NCBI Taxonomy" id="659"/>
    <lineage>
        <taxon>Bacteria</taxon>
        <taxon>Pseudomonadati</taxon>
        <taxon>Pseudomonadota</taxon>
        <taxon>Gammaproteobacteria</taxon>
        <taxon>Vibrionales</taxon>
        <taxon>Vibrionaceae</taxon>
        <taxon>Photobacterium</taxon>
    </lineage>
</organism>
<sequence>MSIIFKFYLVFPIWNSVRTELSWTHSRTLTRIENESARLWYMNEAIEQNWSARALERQIGALYYDRLLSTQAKQQDLQPVIDEANHKTTALALTVKDYLRDPYIFDFLGLPSV</sequence>
<dbReference type="PANTHER" id="PTHR30547:SF5">
    <property type="entry name" value="NUCLEASE YHCG-RELATED"/>
    <property type="match status" value="1"/>
</dbReference>
<evidence type="ECO:0000313" key="3">
    <source>
        <dbReference type="Proteomes" id="UP000813876"/>
    </source>
</evidence>
<gene>
    <name evidence="2" type="ORF">GLP33_11820</name>
</gene>
<dbReference type="PANTHER" id="PTHR30547">
    <property type="entry name" value="UNCHARACTERIZED PROTEIN YHCG-RELATED"/>
    <property type="match status" value="1"/>
</dbReference>
<accession>A0AAW4ZMP6</accession>
<evidence type="ECO:0000313" key="2">
    <source>
        <dbReference type="EMBL" id="MCF2302417.1"/>
    </source>
</evidence>
<dbReference type="InterPro" id="IPR053148">
    <property type="entry name" value="PD-DEXK-like_domain"/>
</dbReference>
<feature type="domain" description="YhcG N-terminal" evidence="1">
    <location>
        <begin position="5"/>
        <end position="66"/>
    </location>
</feature>
<dbReference type="RefSeq" id="WP_328282522.1">
    <property type="nucleotide sequence ID" value="NZ_WMCP01000012.1"/>
</dbReference>
<dbReference type="AlphaFoldDB" id="A0AAW4ZMP6"/>
<dbReference type="EMBL" id="WMCP01000012">
    <property type="protein sequence ID" value="MCF2302417.1"/>
    <property type="molecule type" value="Genomic_DNA"/>
</dbReference>
<name>A0AAW4ZMP6_PHOPO</name>
<evidence type="ECO:0000259" key="1">
    <source>
        <dbReference type="Pfam" id="PF17761"/>
    </source>
</evidence>
<dbReference type="Pfam" id="PF17761">
    <property type="entry name" value="DUF1016_N"/>
    <property type="match status" value="1"/>
</dbReference>
<protein>
    <submittedName>
        <fullName evidence="2">DUF1016 family protein</fullName>
    </submittedName>
</protein>
<comment type="caution">
    <text evidence="2">The sequence shown here is derived from an EMBL/GenBank/DDBJ whole genome shotgun (WGS) entry which is preliminary data.</text>
</comment>